<dbReference type="Pfam" id="PF24991">
    <property type="entry name" value="Ig_NUP210_4th"/>
    <property type="match status" value="1"/>
</dbReference>
<feature type="domain" description="NUP210 Ig-like" evidence="17">
    <location>
        <begin position="141"/>
        <end position="219"/>
    </location>
</feature>
<keyword evidence="3 10" id="KW-0812">Transmembrane</keyword>
<evidence type="ECO:0000256" key="9">
    <source>
        <dbReference type="SAM" id="MobiDB-lite"/>
    </source>
</evidence>
<dbReference type="Pfam" id="PF22962">
    <property type="entry name" value="Ig_NUP210_7th"/>
    <property type="match status" value="1"/>
</dbReference>
<evidence type="ECO:0000256" key="1">
    <source>
        <dbReference type="ARBA" id="ARBA00004590"/>
    </source>
</evidence>
<evidence type="ECO:0000313" key="23">
    <source>
        <dbReference type="EMBL" id="TRY79999.1"/>
    </source>
</evidence>
<dbReference type="InterPro" id="IPR056899">
    <property type="entry name" value="Ig_NUP210_9th"/>
</dbReference>
<evidence type="ECO:0000256" key="2">
    <source>
        <dbReference type="ARBA" id="ARBA00007313"/>
    </source>
</evidence>
<gene>
    <name evidence="23" type="ORF">TCAL_07048</name>
</gene>
<dbReference type="Pfam" id="PF22967">
    <property type="entry name" value="Ig_NUP210_1st"/>
    <property type="match status" value="1"/>
</dbReference>
<proteinExistence type="inferred from homology"/>
<evidence type="ECO:0000259" key="13">
    <source>
        <dbReference type="Pfam" id="PF22959"/>
    </source>
</evidence>
<dbReference type="InterPro" id="IPR055097">
    <property type="entry name" value="Ig_NUP210_2nd"/>
</dbReference>
<feature type="domain" description="NUP210 Ig-like" evidence="21">
    <location>
        <begin position="1457"/>
        <end position="1524"/>
    </location>
</feature>
<evidence type="ECO:0000259" key="19">
    <source>
        <dbReference type="Pfam" id="PF24935"/>
    </source>
</evidence>
<feature type="domain" description="NUP210 Ig-like" evidence="13">
    <location>
        <begin position="1348"/>
        <end position="1452"/>
    </location>
</feature>
<dbReference type="InterPro" id="IPR055095">
    <property type="entry name" value="NUP210_Ig_C"/>
</dbReference>
<keyword evidence="4 11" id="KW-0732">Signal</keyword>
<feature type="region of interest" description="Disordered" evidence="9">
    <location>
        <begin position="1858"/>
        <end position="1881"/>
    </location>
</feature>
<feature type="domain" description="NUP210 Ig-like" evidence="15">
    <location>
        <begin position="228"/>
        <end position="322"/>
    </location>
</feature>
<evidence type="ECO:0000259" key="15">
    <source>
        <dbReference type="Pfam" id="PF22963"/>
    </source>
</evidence>
<dbReference type="Pfam" id="PF22963">
    <property type="entry name" value="Ig_NUP210_3rd"/>
    <property type="match status" value="1"/>
</dbReference>
<evidence type="ECO:0000313" key="24">
    <source>
        <dbReference type="Proteomes" id="UP000318571"/>
    </source>
</evidence>
<evidence type="ECO:0000256" key="8">
    <source>
        <dbReference type="ARBA" id="ARBA00023242"/>
    </source>
</evidence>
<dbReference type="InterPro" id="IPR008964">
    <property type="entry name" value="Invasin/intimin_cell_adhesion"/>
</dbReference>
<dbReference type="InterPro" id="IPR058779">
    <property type="entry name" value="Ig_NUP210_13th"/>
</dbReference>
<dbReference type="PANTHER" id="PTHR23019:SF0">
    <property type="entry name" value="NUCLEAR PORE MEMBRANE GLYCOPROTEIN 210"/>
    <property type="match status" value="1"/>
</dbReference>
<reference evidence="23 24" key="1">
    <citation type="journal article" date="2018" name="Nat. Ecol. Evol.">
        <title>Genomic signatures of mitonuclear coevolution across populations of Tigriopus californicus.</title>
        <authorList>
            <person name="Barreto F.S."/>
            <person name="Watson E.T."/>
            <person name="Lima T.G."/>
            <person name="Willett C.S."/>
            <person name="Edmands S."/>
            <person name="Li W."/>
            <person name="Burton R.S."/>
        </authorList>
    </citation>
    <scope>NUCLEOTIDE SEQUENCE [LARGE SCALE GENOMIC DNA]</scope>
    <source>
        <strain evidence="23 24">San Diego</strain>
    </source>
</reference>
<evidence type="ECO:0000256" key="11">
    <source>
        <dbReference type="SAM" id="SignalP"/>
    </source>
</evidence>
<dbReference type="Pfam" id="PF24935">
    <property type="entry name" value="Ig_NUP210_6th"/>
    <property type="match status" value="1"/>
</dbReference>
<feature type="domain" description="NUP210 Ig-like" evidence="19">
    <location>
        <begin position="518"/>
        <end position="608"/>
    </location>
</feature>
<sequence>MSRRLSWVCMVGVVCLTWVWAGQGVWGSKLNVPRVLLPFSEEGTQFVLFAHENDDNDKRGCFKWKSSRPELVSITPVNEDPIQSCSSSAVVSSVSKSRSSKVQSVITAEDVQSPGHLLRCDVIVDTIHALQIVTKTHELYLEEAPEEWTIDNNVKKPGTMGDNIRFINFRDSTYAFEDTLMAIEAQNKQGRKVLLEGIKTGSSKVSVKLVAPLYTKVPPAMVNVMCVANLYLVPGNAYVMMGGYVTYHAEQIKSNKIHQIKLPTQQYFLTVANKDLVRLESESSSEVVGLALGSTEVYLNDHNVHPDDLVRPPTADIHVVVPAYITLSIHPYNNWNVLINNNYEITVEIFDSNNNRIHPSANIVMKVDLPQEYFKTQESSRNGTWHFGQPIKVGIADVSATLFGVKDRHGQLIELKTPLSTSAQLEIFDGILLDPALAVFPWDPVSRPSFEFQYVVQGAGSPFLWSSANQTVATVTQNGVVKTNPDNVGGTEVKAAMNRASHNFGRARVLVIPTGGLKILNHVIEREIGSDLDVPLQFFAQYEGKRHVFTQCHKLVPVIGLTDERVFVKRSQHLAGVSQGEFKTKDACALIHLRAQSPGFSDLSVSYSYPGFDGQAVKLHDAVTMAAFKPLLPVQPFEGDALLAVESSLNIVWAGGPLPWIKKPEGHFHHLTVQDESVVRAGSRILSAGAVSNTLFAFEVECLKLGETEVTLEVGNRKSPSLPQPVVVSSKIKVICGQPESLELVAEVPLPENTDSPCPLTARTGRVAALSYEDLKIRVTVLDAKGNKFLNISSLDMDWQLSDDNFGQLSKQPTDQDVSILGYKPIQDSYHVLKTQKRTGSLDLTANVKKSSSYLGFGGVSNTLKVNLVQDASVTPNTKSVFNHPDNREHVHVKDGSGFFAIDLSAPNVADAKFLPNNQTVSIRPLNTGDVTLTLRDLCLRSKRSPVVNIYVSGVSRVDLIMSDKVQQGNRVHAKIRLLDHHGEPISSSALKYLTVVPTPASKIVELRPKDQPEDLLFTVKGLELGETTVTANAKFGVQTVSSNPASIQVFPPLELEPRNITLLIGAKFQVRVVGGPNVGSDLRFALLDGEKTAKTNQNGLIEGMTLGSTRMIAKAVGVDKVTGEAVVYSEDRVDVHVVKFGGLRIHAPLTKVRVGGEMPVMAYGTDEHQNPYSHGSAIPYLDLTWDIGHQESADLVSVYHRNHLDLGKDNNGVMRFIARKPGRVTIKLHGKITKSIPLAAQFQFENDRPLSDTLEIQVVEDLDLKSPWLEENTLVMSTNSQYQLRTNRDSQGELRYSVLSKSNVGDAVSVSENGVIKAGRNVGTSVIFIEDIEDYGLVERMSLVVDVKPISYMMINVHEAFDVAPGAIMHKLPKGITLPLSVSYHDNTGLRFDATNAETSYRPSRFDTVSIREHWNNSLAVELVKEEYTVLRSFAGLKSRPDLQDFVIFNVERGMYPDMRQSVMIGDVIDLDNLVVGDLEEANAGSWISEPYGKIQIDPQTGMATCLRSGLVKVTYNIGRDQKISVDFVIKSAAKVIFDTSAVVVRSPDAQFVPFLVQSEFGNETSNFYGTERTGSSMIVDESPLFSCSAKFLSYDHKLAEYYKVRAVFHHGLRSHACELTPKSPLLQSKATLIDSNIELRVVPEIEHSIRSTIGTFPFYPGFHLQLDELQLSNAEPSGVIAIQGLPNVLSGLKLEASNDQFLSLGRDYYEGQTVRMIPVYLRSAFWHEAKAGDGLSVSIHTLQTAHSIPVKVIYAGSTCTNTELNWSSLVYFVLSHYQSLLFIVFSCIICILLTKILLKNNASSSSSQSNVAHQVKTATANSTSLKSPMLASPSSPLNVSSGRSPYLWTVDNSSPIYGSPERRATTSPRHLGQFSYSET</sequence>
<feature type="signal peptide" evidence="11">
    <location>
        <begin position="1"/>
        <end position="21"/>
    </location>
</feature>
<dbReference type="InterPro" id="IPR045197">
    <property type="entry name" value="NUP210-like"/>
</dbReference>
<feature type="domain" description="NUP210 fourth Ig-like" evidence="20">
    <location>
        <begin position="333"/>
        <end position="410"/>
    </location>
</feature>
<dbReference type="Pfam" id="PF22959">
    <property type="entry name" value="Ig_NUP210_15th"/>
    <property type="match status" value="1"/>
</dbReference>
<evidence type="ECO:0000259" key="21">
    <source>
        <dbReference type="Pfam" id="PF25354"/>
    </source>
</evidence>
<evidence type="ECO:0000259" key="17">
    <source>
        <dbReference type="Pfam" id="PF22969"/>
    </source>
</evidence>
<dbReference type="PANTHER" id="PTHR23019">
    <property type="entry name" value="NUCLEAR PORE MEMBRANE GLYCOPROTEIN GP210-RELATED"/>
    <property type="match status" value="1"/>
</dbReference>
<dbReference type="GO" id="GO:0005643">
    <property type="term" value="C:nuclear pore"/>
    <property type="evidence" value="ECO:0007669"/>
    <property type="project" value="TreeGrafter"/>
</dbReference>
<dbReference type="Pfam" id="PF22957">
    <property type="entry name" value="NUP210_Ig"/>
    <property type="match status" value="1"/>
</dbReference>
<evidence type="ECO:0000256" key="3">
    <source>
        <dbReference type="ARBA" id="ARBA00022692"/>
    </source>
</evidence>
<dbReference type="InterPro" id="IPR055094">
    <property type="entry name" value="NUP210_Ig15"/>
</dbReference>
<dbReference type="InterPro" id="IPR055098">
    <property type="entry name" value="Ig_NUP210_3rd"/>
</dbReference>
<evidence type="ECO:0008006" key="25">
    <source>
        <dbReference type="Google" id="ProtNLM"/>
    </source>
</evidence>
<dbReference type="STRING" id="6832.A0A553PQP7"/>
<dbReference type="EMBL" id="VCGU01000002">
    <property type="protein sequence ID" value="TRY79999.1"/>
    <property type="molecule type" value="Genomic_DNA"/>
</dbReference>
<keyword evidence="24" id="KW-1185">Reference proteome</keyword>
<dbReference type="InterPro" id="IPR056897">
    <property type="entry name" value="Ig_NUP210_4th"/>
</dbReference>
<keyword evidence="5 10" id="KW-1133">Transmembrane helix</keyword>
<feature type="domain" description="NUP210 Ig-like" evidence="22">
    <location>
        <begin position="1143"/>
        <end position="1259"/>
    </location>
</feature>
<dbReference type="OMA" id="SYTHGNI"/>
<dbReference type="InterPro" id="IPR055096">
    <property type="entry name" value="Ig_NUP210_1st"/>
</dbReference>
<keyword evidence="7" id="KW-0325">Glycoprotein</keyword>
<keyword evidence="6 10" id="KW-0472">Membrane</keyword>
<evidence type="ECO:0000256" key="6">
    <source>
        <dbReference type="ARBA" id="ARBA00023136"/>
    </source>
</evidence>
<dbReference type="InterPro" id="IPR057586">
    <property type="entry name" value="Ig_NUP210_16th"/>
</dbReference>
<dbReference type="Pfam" id="PF26182">
    <property type="entry name" value="Ig_NUP210_5th"/>
    <property type="match status" value="1"/>
</dbReference>
<evidence type="ECO:0000256" key="7">
    <source>
        <dbReference type="ARBA" id="ARBA00023180"/>
    </source>
</evidence>
<dbReference type="Pfam" id="PF25354">
    <property type="entry name" value="Ig_NUP210_16th"/>
    <property type="match status" value="1"/>
</dbReference>
<protein>
    <recommendedName>
        <fullName evidence="25">BIG2 domain-containing protein</fullName>
    </recommendedName>
</protein>
<comment type="subcellular location">
    <subcellularLocation>
        <location evidence="1">Nucleus membrane</location>
        <topology evidence="1">Single-pass membrane protein</topology>
    </subcellularLocation>
</comment>
<comment type="similarity">
    <text evidence="2">Belongs to the NUP210 family.</text>
</comment>
<dbReference type="Pfam" id="PF26181">
    <property type="entry name" value="Ig_NUP210_13th"/>
    <property type="match status" value="1"/>
</dbReference>
<name>A0A553PQP7_TIGCA</name>
<dbReference type="Pfam" id="PF26183">
    <property type="entry name" value="Ig_NUP210_14th"/>
    <property type="match status" value="1"/>
</dbReference>
<keyword evidence="8" id="KW-0539">Nucleus</keyword>
<feature type="transmembrane region" description="Helical" evidence="10">
    <location>
        <begin position="1779"/>
        <end position="1800"/>
    </location>
</feature>
<dbReference type="Pfam" id="PF24902">
    <property type="entry name" value="Ig_NUP210_9th"/>
    <property type="match status" value="1"/>
</dbReference>
<dbReference type="Proteomes" id="UP000318571">
    <property type="component" value="Chromosome 6"/>
</dbReference>
<accession>A0A553PQP7</accession>
<feature type="domain" description="NUP210 Ig-like" evidence="18">
    <location>
        <begin position="874"/>
        <end position="952"/>
    </location>
</feature>
<feature type="domain" description="NUP210 C-terminal Ig-like" evidence="12">
    <location>
        <begin position="1543"/>
        <end position="1692"/>
    </location>
</feature>
<evidence type="ECO:0000259" key="12">
    <source>
        <dbReference type="Pfam" id="PF22957"/>
    </source>
</evidence>
<dbReference type="GO" id="GO:0031965">
    <property type="term" value="C:nuclear membrane"/>
    <property type="evidence" value="ECO:0007669"/>
    <property type="project" value="UniProtKB-SubCell"/>
</dbReference>
<evidence type="ECO:0000256" key="10">
    <source>
        <dbReference type="SAM" id="Phobius"/>
    </source>
</evidence>
<evidence type="ECO:0000259" key="16">
    <source>
        <dbReference type="Pfam" id="PF22967"/>
    </source>
</evidence>
<evidence type="ECO:0000259" key="20">
    <source>
        <dbReference type="Pfam" id="PF24991"/>
    </source>
</evidence>
<evidence type="ECO:0000259" key="14">
    <source>
        <dbReference type="Pfam" id="PF22962"/>
    </source>
</evidence>
<dbReference type="Pfam" id="PF22969">
    <property type="entry name" value="Ig_NUP210_2nd"/>
    <property type="match status" value="1"/>
</dbReference>
<dbReference type="InterPro" id="IPR056898">
    <property type="entry name" value="Ig_NUP210_6th"/>
</dbReference>
<feature type="domain" description="NUP210 Ig-like" evidence="14">
    <location>
        <begin position="635"/>
        <end position="737"/>
    </location>
</feature>
<organism evidence="23 24">
    <name type="scientific">Tigriopus californicus</name>
    <name type="common">Marine copepod</name>
    <dbReference type="NCBI Taxonomy" id="6832"/>
    <lineage>
        <taxon>Eukaryota</taxon>
        <taxon>Metazoa</taxon>
        <taxon>Ecdysozoa</taxon>
        <taxon>Arthropoda</taxon>
        <taxon>Crustacea</taxon>
        <taxon>Multicrustacea</taxon>
        <taxon>Hexanauplia</taxon>
        <taxon>Copepoda</taxon>
        <taxon>Harpacticoida</taxon>
        <taxon>Harpacticidae</taxon>
        <taxon>Tigriopus</taxon>
    </lineage>
</organism>
<evidence type="ECO:0000256" key="4">
    <source>
        <dbReference type="ARBA" id="ARBA00022729"/>
    </source>
</evidence>
<comment type="caution">
    <text evidence="23">The sequence shown here is derived from an EMBL/GenBank/DDBJ whole genome shotgun (WGS) entry which is preliminary data.</text>
</comment>
<feature type="chain" id="PRO_5021793012" description="BIG2 domain-containing protein" evidence="11">
    <location>
        <begin position="22"/>
        <end position="1881"/>
    </location>
</feature>
<feature type="domain" description="NUP210 Ig-like" evidence="16">
    <location>
        <begin position="28"/>
        <end position="125"/>
    </location>
</feature>
<evidence type="ECO:0000259" key="18">
    <source>
        <dbReference type="Pfam" id="PF24902"/>
    </source>
</evidence>
<dbReference type="SUPFAM" id="SSF49373">
    <property type="entry name" value="Invasin/intimin cell-adhesion fragments"/>
    <property type="match status" value="1"/>
</dbReference>
<evidence type="ECO:0000259" key="22">
    <source>
        <dbReference type="Pfam" id="PF26181"/>
    </source>
</evidence>
<evidence type="ECO:0000256" key="5">
    <source>
        <dbReference type="ARBA" id="ARBA00022989"/>
    </source>
</evidence>
<dbReference type="InterPro" id="IPR055099">
    <property type="entry name" value="Ig_NUP210_7th"/>
</dbReference>